<name>S8A794_DACHA</name>
<dbReference type="EMBL" id="AQGS01000526">
    <property type="protein sequence ID" value="EPS38835.1"/>
    <property type="molecule type" value="Genomic_DNA"/>
</dbReference>
<reference evidence="18 19" key="1">
    <citation type="journal article" date="2013" name="PLoS Genet.">
        <title>Genomic mechanisms accounting for the adaptation to parasitism in nematode-trapping fungi.</title>
        <authorList>
            <person name="Meerupati T."/>
            <person name="Andersson K.M."/>
            <person name="Friman E."/>
            <person name="Kumar D."/>
            <person name="Tunlid A."/>
            <person name="Ahren D."/>
        </authorList>
    </citation>
    <scope>NUCLEOTIDE SEQUENCE [LARGE SCALE GENOMIC DNA]</scope>
    <source>
        <strain evidence="18 19">CBS 200.50</strain>
    </source>
</reference>
<evidence type="ECO:0000313" key="18">
    <source>
        <dbReference type="EMBL" id="EPS38835.1"/>
    </source>
</evidence>
<keyword evidence="5" id="KW-0732">Signal</keyword>
<dbReference type="GO" id="GO:0030245">
    <property type="term" value="P:cellulose catabolic process"/>
    <property type="evidence" value="ECO:0007669"/>
    <property type="project" value="UniProtKB-KW"/>
</dbReference>
<keyword evidence="19" id="KW-1185">Reference proteome</keyword>
<dbReference type="PANTHER" id="PTHR33353">
    <property type="entry name" value="PUTATIVE (AFU_ORTHOLOGUE AFUA_1G12560)-RELATED"/>
    <property type="match status" value="1"/>
</dbReference>
<dbReference type="AlphaFoldDB" id="S8A794"/>
<reference evidence="19" key="2">
    <citation type="submission" date="2013-04" db="EMBL/GenBank/DDBJ databases">
        <title>Genomic mechanisms accounting for the adaptation to parasitism in nematode-trapping fungi.</title>
        <authorList>
            <person name="Ahren D.G."/>
        </authorList>
    </citation>
    <scope>NUCLEOTIDE SEQUENCE [LARGE SCALE GENOMIC DNA]</scope>
    <source>
        <strain evidence="19">CBS 200.50</strain>
    </source>
</reference>
<keyword evidence="7" id="KW-0560">Oxidoreductase</keyword>
<proteinExistence type="inferred from homology"/>
<evidence type="ECO:0000256" key="10">
    <source>
        <dbReference type="ARBA" id="ARBA00023157"/>
    </source>
</evidence>
<comment type="catalytic activity">
    <reaction evidence="14">
        <text>[(1-&gt;4)-beta-D-glucosyl]n+m + reduced acceptor + O2 = 4-dehydro-beta-D-glucosyl-[(1-&gt;4)-beta-D-glucosyl]n-1 + [(1-&gt;4)-beta-D-glucosyl]m + acceptor + H2O.</text>
        <dbReference type="EC" id="1.14.99.56"/>
    </reaction>
</comment>
<evidence type="ECO:0000256" key="12">
    <source>
        <dbReference type="ARBA" id="ARBA00023326"/>
    </source>
</evidence>
<keyword evidence="9" id="KW-0503">Monooxygenase</keyword>
<feature type="region of interest" description="Disordered" evidence="16">
    <location>
        <begin position="233"/>
        <end position="365"/>
    </location>
</feature>
<dbReference type="OrthoDB" id="4849160at2759"/>
<feature type="compositionally biased region" description="Polar residues" evidence="16">
    <location>
        <begin position="246"/>
        <end position="264"/>
    </location>
</feature>
<evidence type="ECO:0000256" key="4">
    <source>
        <dbReference type="ARBA" id="ARBA00022723"/>
    </source>
</evidence>
<keyword evidence="11" id="KW-0119">Carbohydrate metabolism</keyword>
<evidence type="ECO:0000256" key="8">
    <source>
        <dbReference type="ARBA" id="ARBA00023008"/>
    </source>
</evidence>
<dbReference type="eggNOG" id="ENOG502SPU4">
    <property type="taxonomic scope" value="Eukaryota"/>
</dbReference>
<evidence type="ECO:0000256" key="13">
    <source>
        <dbReference type="ARBA" id="ARBA00044502"/>
    </source>
</evidence>
<protein>
    <recommendedName>
        <fullName evidence="15">lytic cellulose monooxygenase (C4-dehydrogenating)</fullName>
        <ecNumber evidence="15">1.14.99.56</ecNumber>
    </recommendedName>
</protein>
<dbReference type="STRING" id="1284197.S8A794"/>
<evidence type="ECO:0000256" key="5">
    <source>
        <dbReference type="ARBA" id="ARBA00022729"/>
    </source>
</evidence>
<accession>S8A794</accession>
<keyword evidence="4" id="KW-0479">Metal-binding</keyword>
<keyword evidence="8" id="KW-0186">Copper</keyword>
<evidence type="ECO:0000256" key="15">
    <source>
        <dbReference type="ARBA" id="ARBA00047174"/>
    </source>
</evidence>
<evidence type="ECO:0000256" key="2">
    <source>
        <dbReference type="ARBA" id="ARBA00004613"/>
    </source>
</evidence>
<keyword evidence="3" id="KW-0964">Secreted</keyword>
<keyword evidence="12" id="KW-0624">Polysaccharide degradation</keyword>
<evidence type="ECO:0000256" key="11">
    <source>
        <dbReference type="ARBA" id="ARBA00023277"/>
    </source>
</evidence>
<dbReference type="OMA" id="MRHEMIS"/>
<dbReference type="HOGENOM" id="CLU_031730_1_2_1"/>
<evidence type="ECO:0000256" key="14">
    <source>
        <dbReference type="ARBA" id="ARBA00045077"/>
    </source>
</evidence>
<evidence type="ECO:0000256" key="1">
    <source>
        <dbReference type="ARBA" id="ARBA00001973"/>
    </source>
</evidence>
<evidence type="ECO:0000256" key="16">
    <source>
        <dbReference type="SAM" id="MobiDB-lite"/>
    </source>
</evidence>
<gene>
    <name evidence="18" type="ORF">H072_7397</name>
</gene>
<evidence type="ECO:0000256" key="9">
    <source>
        <dbReference type="ARBA" id="ARBA00023033"/>
    </source>
</evidence>
<organism evidence="18 19">
    <name type="scientific">Dactylellina haptotyla (strain CBS 200.50)</name>
    <name type="common">Nematode-trapping fungus</name>
    <name type="synonym">Monacrosporium haptotylum</name>
    <dbReference type="NCBI Taxonomy" id="1284197"/>
    <lineage>
        <taxon>Eukaryota</taxon>
        <taxon>Fungi</taxon>
        <taxon>Dikarya</taxon>
        <taxon>Ascomycota</taxon>
        <taxon>Pezizomycotina</taxon>
        <taxon>Orbiliomycetes</taxon>
        <taxon>Orbiliales</taxon>
        <taxon>Orbiliaceae</taxon>
        <taxon>Dactylellina</taxon>
    </lineage>
</organism>
<evidence type="ECO:0000313" key="19">
    <source>
        <dbReference type="Proteomes" id="UP000015100"/>
    </source>
</evidence>
<dbReference type="GO" id="GO:0046872">
    <property type="term" value="F:metal ion binding"/>
    <property type="evidence" value="ECO:0007669"/>
    <property type="project" value="UniProtKB-KW"/>
</dbReference>
<dbReference type="PANTHER" id="PTHR33353:SF10">
    <property type="entry name" value="ENDO-BETA-1,4-GLUCANASE D"/>
    <property type="match status" value="1"/>
</dbReference>
<dbReference type="InterPro" id="IPR049892">
    <property type="entry name" value="AA9"/>
</dbReference>
<evidence type="ECO:0000256" key="3">
    <source>
        <dbReference type="ARBA" id="ARBA00022525"/>
    </source>
</evidence>
<dbReference type="Pfam" id="PF03443">
    <property type="entry name" value="AA9"/>
    <property type="match status" value="1"/>
</dbReference>
<comment type="similarity">
    <text evidence="13">Belongs to the polysaccharide monooxygenase AA9 family.</text>
</comment>
<keyword evidence="10" id="KW-1015">Disulfide bond</keyword>
<comment type="cofactor">
    <cofactor evidence="1">
        <name>Cu(2+)</name>
        <dbReference type="ChEBI" id="CHEBI:29036"/>
    </cofactor>
</comment>
<feature type="compositionally biased region" description="Polar residues" evidence="16">
    <location>
        <begin position="307"/>
        <end position="352"/>
    </location>
</feature>
<dbReference type="EC" id="1.14.99.56" evidence="15"/>
<feature type="domain" description="Auxiliary Activity family 9 catalytic" evidence="17">
    <location>
        <begin position="18"/>
        <end position="229"/>
    </location>
</feature>
<feature type="compositionally biased region" description="Polar residues" evidence="16">
    <location>
        <begin position="280"/>
        <end position="294"/>
    </location>
</feature>
<dbReference type="CDD" id="cd21175">
    <property type="entry name" value="LPMO_AA9"/>
    <property type="match status" value="1"/>
</dbReference>
<dbReference type="Gene3D" id="2.70.50.70">
    <property type="match status" value="1"/>
</dbReference>
<dbReference type="GO" id="GO:0005576">
    <property type="term" value="C:extracellular region"/>
    <property type="evidence" value="ECO:0007669"/>
    <property type="project" value="UniProtKB-SubCell"/>
</dbReference>
<comment type="caution">
    <text evidence="18">The sequence shown here is derived from an EMBL/GenBank/DDBJ whole genome shotgun (WGS) entry which is preliminary data.</text>
</comment>
<dbReference type="GO" id="GO:0004497">
    <property type="term" value="F:monooxygenase activity"/>
    <property type="evidence" value="ECO:0007669"/>
    <property type="project" value="UniProtKB-KW"/>
</dbReference>
<keyword evidence="6" id="KW-0136">Cellulose degradation</keyword>
<dbReference type="Proteomes" id="UP000015100">
    <property type="component" value="Unassembled WGS sequence"/>
</dbReference>
<evidence type="ECO:0000259" key="17">
    <source>
        <dbReference type="Pfam" id="PF03443"/>
    </source>
</evidence>
<dbReference type="InterPro" id="IPR005103">
    <property type="entry name" value="AA9_LPMO"/>
</dbReference>
<evidence type="ECO:0000256" key="6">
    <source>
        <dbReference type="ARBA" id="ARBA00023001"/>
    </source>
</evidence>
<comment type="subcellular location">
    <subcellularLocation>
        <location evidence="2">Secreted</location>
    </subcellularLocation>
</comment>
<evidence type="ECO:0000256" key="7">
    <source>
        <dbReference type="ARBA" id="ARBA00023002"/>
    </source>
</evidence>
<sequence>MKVSIIAATAGATVVMGHGFITDINAGGKTYIGFNPFNGANTQSITQSWDISNSKKDGPMLVRDGDGMVCQNGAKPAQQSAEVAAGSKITFRWNQWPPDHKGPIITYLADCGGDCSSADGSKLSWFKTDETGLVGKDWATDILIKQGNTWNIQLPKNIKDGNYLMRHEIISLHDASSSNGAQIYPTCINLKITGGGGQANPQGVKIQEIYTANEPSLKVSTKNNDVTTYKIPGPPVDPQIGGAPSAQLNTRTNPFGGQLVSYTPNLGPDGKNPGDERQPLPQNTSQESPKNGTPSKPVDGTHYPDNGSPSSPTSDIPTASSVPSNPSTGPSYPDNTPSYPDNGPGNQTNGTEPNLGGPKPQDRKVCDDSYVQCASKNKSQKRFRFRRGVQARQNSDYRSEPCYQTWEQCMNNLGGARA</sequence>